<dbReference type="Proteomes" id="UP001497644">
    <property type="component" value="Unassembled WGS sequence"/>
</dbReference>
<sequence>MQHIASASGDPINKSPRTKNKFDKSKDDNNNDRHSGRSDVKDQRAKPDKDRYCSFCHRRNHIKEDCYKLKRKEGAT</sequence>
<gene>
    <name evidence="2" type="ORF">LPLAT_LOCUS5491</name>
</gene>
<evidence type="ECO:0000256" key="1">
    <source>
        <dbReference type="SAM" id="MobiDB-lite"/>
    </source>
</evidence>
<protein>
    <submittedName>
        <fullName evidence="2">Uncharacterized protein</fullName>
    </submittedName>
</protein>
<proteinExistence type="predicted"/>
<evidence type="ECO:0000313" key="3">
    <source>
        <dbReference type="Proteomes" id="UP001497644"/>
    </source>
</evidence>
<feature type="region of interest" description="Disordered" evidence="1">
    <location>
        <begin position="1"/>
        <end position="52"/>
    </location>
</feature>
<name>A0AAV2MXS7_9HYME</name>
<dbReference type="AlphaFoldDB" id="A0AAV2MXS7"/>
<accession>A0AAV2MXS7</accession>
<comment type="caution">
    <text evidence="2">The sequence shown here is derived from an EMBL/GenBank/DDBJ whole genome shotgun (WGS) entry which is preliminary data.</text>
</comment>
<dbReference type="EMBL" id="CAXIPU020000446">
    <property type="protein sequence ID" value="CAL1672085.1"/>
    <property type="molecule type" value="Genomic_DNA"/>
</dbReference>
<keyword evidence="3" id="KW-1185">Reference proteome</keyword>
<reference evidence="2" key="1">
    <citation type="submission" date="2024-04" db="EMBL/GenBank/DDBJ databases">
        <authorList>
            <consortium name="Molecular Ecology Group"/>
        </authorList>
    </citation>
    <scope>NUCLEOTIDE SEQUENCE</scope>
</reference>
<feature type="compositionally biased region" description="Basic and acidic residues" evidence="1">
    <location>
        <begin position="20"/>
        <end position="52"/>
    </location>
</feature>
<evidence type="ECO:0000313" key="2">
    <source>
        <dbReference type="EMBL" id="CAL1672085.1"/>
    </source>
</evidence>
<organism evidence="2 3">
    <name type="scientific">Lasius platythorax</name>
    <dbReference type="NCBI Taxonomy" id="488582"/>
    <lineage>
        <taxon>Eukaryota</taxon>
        <taxon>Metazoa</taxon>
        <taxon>Ecdysozoa</taxon>
        <taxon>Arthropoda</taxon>
        <taxon>Hexapoda</taxon>
        <taxon>Insecta</taxon>
        <taxon>Pterygota</taxon>
        <taxon>Neoptera</taxon>
        <taxon>Endopterygota</taxon>
        <taxon>Hymenoptera</taxon>
        <taxon>Apocrita</taxon>
        <taxon>Aculeata</taxon>
        <taxon>Formicoidea</taxon>
        <taxon>Formicidae</taxon>
        <taxon>Formicinae</taxon>
        <taxon>Lasius</taxon>
        <taxon>Lasius</taxon>
    </lineage>
</organism>